<name>A0A103DZM0_9BURK</name>
<sequence>MTLCIYCRKPKSKEELTLEHVIPQFLGGACVPDEFKTRSVCKSCNNDLGLFVDASFEKHWFVTEKLREIHYSTFDPSQEVGLPLICTGHSDLRPPMMEEGETCEAWLGPLGEQIYWVRKDDSRLYWYSGGNPRTVKKTASRAYYLFSERSPKNPALSLRAFRDSFAGRRVRKITCTTVDFDPKVIGFSDPDELDKTRIDYILRNCLTKPRRRNRVRMYVHYDVRFMAKLAIGMAHCLFGERVLSTTYANMLHKGLWHRPDEDVPELQGATDWMKPRDPHFAKVMGDPDAVTIALVPVANAVAVNLNLGESMNWSIQCASGESLAPEDIEALGMGRVIVLYPQLHRSVDLPMVDYIAHKIGNRPHPKLTEIGAMLSRNRDYLKSL</sequence>
<organism evidence="2 3">
    <name type="scientific">Burkholderia singularis</name>
    <dbReference type="NCBI Taxonomy" id="1503053"/>
    <lineage>
        <taxon>Bacteria</taxon>
        <taxon>Pseudomonadati</taxon>
        <taxon>Pseudomonadota</taxon>
        <taxon>Betaproteobacteria</taxon>
        <taxon>Burkholderiales</taxon>
        <taxon>Burkholderiaceae</taxon>
        <taxon>Burkholderia</taxon>
        <taxon>pseudomallei group</taxon>
    </lineage>
</organism>
<accession>A0A103DZM0</accession>
<dbReference type="OrthoDB" id="2804463at2"/>
<feature type="domain" description="HNH endonuclease 5" evidence="1">
    <location>
        <begin position="4"/>
        <end position="60"/>
    </location>
</feature>
<dbReference type="EMBL" id="LOWA01000038">
    <property type="protein sequence ID" value="KVE25622.1"/>
    <property type="molecule type" value="Genomic_DNA"/>
</dbReference>
<keyword evidence="3" id="KW-1185">Reference proteome</keyword>
<dbReference type="CDD" id="cd00085">
    <property type="entry name" value="HNHc"/>
    <property type="match status" value="1"/>
</dbReference>
<proteinExistence type="predicted"/>
<evidence type="ECO:0000313" key="2">
    <source>
        <dbReference type="EMBL" id="KVE25622.1"/>
    </source>
</evidence>
<gene>
    <name evidence="2" type="ORF">WS67_18170</name>
</gene>
<dbReference type="Pfam" id="PF14279">
    <property type="entry name" value="HNH_5"/>
    <property type="match status" value="1"/>
</dbReference>
<comment type="caution">
    <text evidence="2">The sequence shown here is derived from an EMBL/GenBank/DDBJ whole genome shotgun (WGS) entry which is preliminary data.</text>
</comment>
<dbReference type="InterPro" id="IPR029471">
    <property type="entry name" value="HNH_5"/>
</dbReference>
<reference evidence="2 3" key="1">
    <citation type="submission" date="2015-11" db="EMBL/GenBank/DDBJ databases">
        <title>Expanding the genomic diversity of Burkholderia species for the development of highly accurate diagnostics.</title>
        <authorList>
            <person name="Sahl J."/>
            <person name="Keim P."/>
            <person name="Wagner D."/>
        </authorList>
    </citation>
    <scope>NUCLEOTIDE SEQUENCE [LARGE SCALE GENOMIC DNA]</scope>
    <source>
        <strain evidence="2 3">TSV85</strain>
    </source>
</reference>
<dbReference type="AlphaFoldDB" id="A0A103DZM0"/>
<dbReference type="Proteomes" id="UP000062788">
    <property type="component" value="Unassembled WGS sequence"/>
</dbReference>
<dbReference type="InterPro" id="IPR003615">
    <property type="entry name" value="HNH_nuc"/>
</dbReference>
<evidence type="ECO:0000259" key="1">
    <source>
        <dbReference type="Pfam" id="PF14279"/>
    </source>
</evidence>
<dbReference type="Gene3D" id="1.10.30.50">
    <property type="match status" value="1"/>
</dbReference>
<protein>
    <recommendedName>
        <fullName evidence="1">HNH endonuclease 5 domain-containing protein</fullName>
    </recommendedName>
</protein>
<evidence type="ECO:0000313" key="3">
    <source>
        <dbReference type="Proteomes" id="UP000062788"/>
    </source>
</evidence>